<reference evidence="4 5" key="1">
    <citation type="submission" date="2024-01" db="EMBL/GenBank/DDBJ databases">
        <title>Comparative genomics of Cryptococcus and Kwoniella reveals pathogenesis evolution and contrasting modes of karyotype evolution via chromosome fusion or intercentromeric recombination.</title>
        <authorList>
            <person name="Coelho M.A."/>
            <person name="David-Palma M."/>
            <person name="Shea T."/>
            <person name="Bowers K."/>
            <person name="McGinley-Smith S."/>
            <person name="Mohammad A.W."/>
            <person name="Gnirke A."/>
            <person name="Yurkov A.M."/>
            <person name="Nowrousian M."/>
            <person name="Sun S."/>
            <person name="Cuomo C.A."/>
            <person name="Heitman J."/>
        </authorList>
    </citation>
    <scope>NUCLEOTIDE SEQUENCE [LARGE SCALE GENOMIC DNA]</scope>
    <source>
        <strain evidence="4 5">CBS 6074</strain>
    </source>
</reference>
<sequence length="371" mass="40148">MKAQFVVSLVLGIMMSNASAHDHGIRSKHRSNDPARRIHHEVDEISIPPSVKILHIPNDEEQHQSTGIDRRNESTGIHLGPRSESSTSTTTNNTTNSTISNSTSTSTSSLPLPPTTVPTSLSKPIPVPLDLSISNSLSGGCMIFLSSLITNDDFTNCLPFSLLLTTSTSYSKLVSTSIQTGNFSYLNDLLKFTLNPKPSNLQCDNLISSVQSSLLSNKNCGGDNNNPIIQQTKLSLNNYKLMKTSSSLLNDQSGSYCYLDALYQKKPDDLYLWSLPNNIPLPSSSKPTCSSCSRLLLNTYMENTSSAIFNTTLVKAAVERVNNACGSSFVNLSAVALSSSAGRKISPGFLFDEPIGWMLGLLISFISLICI</sequence>
<feature type="compositionally biased region" description="Basic and acidic residues" evidence="1">
    <location>
        <begin position="21"/>
        <end position="43"/>
    </location>
</feature>
<feature type="region of interest" description="Disordered" evidence="1">
    <location>
        <begin position="21"/>
        <end position="124"/>
    </location>
</feature>
<dbReference type="AlphaFoldDB" id="A0AAX4JXG7"/>
<evidence type="ECO:0000256" key="2">
    <source>
        <dbReference type="SAM" id="SignalP"/>
    </source>
</evidence>
<keyword evidence="2" id="KW-0732">Signal</keyword>
<feature type="chain" id="PRO_5043982623" description="DUF7729 domain-containing protein" evidence="2">
    <location>
        <begin position="21"/>
        <end position="371"/>
    </location>
</feature>
<dbReference type="PANTHER" id="PTHR39460">
    <property type="entry name" value="EXPRESSED PROTEIN"/>
    <property type="match status" value="1"/>
</dbReference>
<evidence type="ECO:0000313" key="5">
    <source>
        <dbReference type="Proteomes" id="UP001355207"/>
    </source>
</evidence>
<dbReference type="PANTHER" id="PTHR39460:SF1">
    <property type="entry name" value="C6 TRANSCRIPTION FACTOR"/>
    <property type="match status" value="1"/>
</dbReference>
<evidence type="ECO:0000313" key="4">
    <source>
        <dbReference type="EMBL" id="WWC89233.1"/>
    </source>
</evidence>
<proteinExistence type="predicted"/>
<name>A0AAX4JXG7_9TREE</name>
<organism evidence="4 5">
    <name type="scientific">Kwoniella dendrophila CBS 6074</name>
    <dbReference type="NCBI Taxonomy" id="1295534"/>
    <lineage>
        <taxon>Eukaryota</taxon>
        <taxon>Fungi</taxon>
        <taxon>Dikarya</taxon>
        <taxon>Basidiomycota</taxon>
        <taxon>Agaricomycotina</taxon>
        <taxon>Tremellomycetes</taxon>
        <taxon>Tremellales</taxon>
        <taxon>Cryptococcaceae</taxon>
        <taxon>Kwoniella</taxon>
    </lineage>
</organism>
<evidence type="ECO:0000256" key="1">
    <source>
        <dbReference type="SAM" id="MobiDB-lite"/>
    </source>
</evidence>
<dbReference type="EMBL" id="CP144102">
    <property type="protein sequence ID" value="WWC89233.1"/>
    <property type="molecule type" value="Genomic_DNA"/>
</dbReference>
<dbReference type="Pfam" id="PF24855">
    <property type="entry name" value="DUF7729"/>
    <property type="match status" value="1"/>
</dbReference>
<dbReference type="InterPro" id="IPR056146">
    <property type="entry name" value="DUF7729"/>
</dbReference>
<keyword evidence="5" id="KW-1185">Reference proteome</keyword>
<dbReference type="GeneID" id="91094821"/>
<protein>
    <recommendedName>
        <fullName evidence="3">DUF7729 domain-containing protein</fullName>
    </recommendedName>
</protein>
<gene>
    <name evidence="4" type="ORF">L201_004151</name>
</gene>
<feature type="compositionally biased region" description="Basic and acidic residues" evidence="1">
    <location>
        <begin position="57"/>
        <end position="73"/>
    </location>
</feature>
<feature type="compositionally biased region" description="Low complexity" evidence="1">
    <location>
        <begin position="83"/>
        <end position="110"/>
    </location>
</feature>
<evidence type="ECO:0000259" key="3">
    <source>
        <dbReference type="Pfam" id="PF24855"/>
    </source>
</evidence>
<dbReference type="Proteomes" id="UP001355207">
    <property type="component" value="Chromosome 5"/>
</dbReference>
<dbReference type="RefSeq" id="XP_066075996.1">
    <property type="nucleotide sequence ID" value="XM_066219899.1"/>
</dbReference>
<feature type="domain" description="DUF7729" evidence="3">
    <location>
        <begin position="124"/>
        <end position="332"/>
    </location>
</feature>
<feature type="signal peptide" evidence="2">
    <location>
        <begin position="1"/>
        <end position="20"/>
    </location>
</feature>
<accession>A0AAX4JXG7</accession>